<evidence type="ECO:0000256" key="2">
    <source>
        <dbReference type="ARBA" id="ARBA00022475"/>
    </source>
</evidence>
<dbReference type="Pfam" id="PF07690">
    <property type="entry name" value="MFS_1"/>
    <property type="match status" value="1"/>
</dbReference>
<reference evidence="8 9" key="1">
    <citation type="journal article" date="2012" name="Mol. Biol. Evol.">
        <title>Genome reduction and co-evolution between the primary and secondary bacterial symbionts of psyllids.</title>
        <authorList>
            <person name="Sloan D.B."/>
            <person name="Moran N.A."/>
        </authorList>
    </citation>
    <scope>NUCLEOTIDE SEQUENCE [LARGE SCALE GENOMIC DNA]</scope>
    <source>
        <strain evidence="8">Hcub_S</strain>
    </source>
</reference>
<dbReference type="NCBIfam" id="NF008654">
    <property type="entry name" value="PRK11652.1"/>
    <property type="match status" value="1"/>
</dbReference>
<feature type="transmembrane region" description="Helical" evidence="6">
    <location>
        <begin position="160"/>
        <end position="180"/>
    </location>
</feature>
<dbReference type="HOGENOM" id="CLU_001265_47_1_6"/>
<dbReference type="AlphaFoldDB" id="J3YTE0"/>
<dbReference type="Gene3D" id="1.20.1720.10">
    <property type="entry name" value="Multidrug resistance protein D"/>
    <property type="match status" value="1"/>
</dbReference>
<evidence type="ECO:0000256" key="3">
    <source>
        <dbReference type="ARBA" id="ARBA00022692"/>
    </source>
</evidence>
<dbReference type="STRING" id="134287.A35E_00424"/>
<evidence type="ECO:0000313" key="8">
    <source>
        <dbReference type="EMBL" id="AFP85718.1"/>
    </source>
</evidence>
<evidence type="ECO:0000256" key="4">
    <source>
        <dbReference type="ARBA" id="ARBA00022989"/>
    </source>
</evidence>
<evidence type="ECO:0000313" key="9">
    <source>
        <dbReference type="Proteomes" id="UP000003937"/>
    </source>
</evidence>
<name>J3YTE0_9ENTR</name>
<gene>
    <name evidence="8" type="ORF">A35E_00424</name>
</gene>
<dbReference type="InterPro" id="IPR036259">
    <property type="entry name" value="MFS_trans_sf"/>
</dbReference>
<dbReference type="GO" id="GO:0005886">
    <property type="term" value="C:plasma membrane"/>
    <property type="evidence" value="ECO:0007669"/>
    <property type="project" value="UniProtKB-SubCell"/>
</dbReference>
<feature type="transmembrane region" description="Helical" evidence="6">
    <location>
        <begin position="98"/>
        <end position="116"/>
    </location>
</feature>
<comment type="subcellular location">
    <subcellularLocation>
        <location evidence="1">Cell membrane</location>
        <topology evidence="1">Multi-pass membrane protein</topology>
    </subcellularLocation>
</comment>
<dbReference type="InterPro" id="IPR020846">
    <property type="entry name" value="MFS_dom"/>
</dbReference>
<keyword evidence="5 6" id="KW-0472">Membrane</keyword>
<keyword evidence="3 6" id="KW-0812">Transmembrane</keyword>
<feature type="transmembrane region" description="Helical" evidence="6">
    <location>
        <begin position="362"/>
        <end position="382"/>
    </location>
</feature>
<dbReference type="KEGG" id="sehc:A35E_00424"/>
<feature type="transmembrane region" description="Helical" evidence="6">
    <location>
        <begin position="246"/>
        <end position="263"/>
    </location>
</feature>
<dbReference type="InterPro" id="IPR011701">
    <property type="entry name" value="MFS"/>
</dbReference>
<feature type="transmembrane region" description="Helical" evidence="6">
    <location>
        <begin position="75"/>
        <end position="92"/>
    </location>
</feature>
<accession>J3YTE0</accession>
<dbReference type="PROSITE" id="PS50850">
    <property type="entry name" value="MFS"/>
    <property type="match status" value="1"/>
</dbReference>
<dbReference type="GO" id="GO:0022857">
    <property type="term" value="F:transmembrane transporter activity"/>
    <property type="evidence" value="ECO:0007669"/>
    <property type="project" value="InterPro"/>
</dbReference>
<dbReference type="PATRIC" id="fig|134287.3.peg.401"/>
<dbReference type="InterPro" id="IPR050189">
    <property type="entry name" value="MFS_Efflux_Transporters"/>
</dbReference>
<dbReference type="PANTHER" id="PTHR43124:SF3">
    <property type="entry name" value="CHLORAMPHENICOL EFFLUX PUMP RV0191"/>
    <property type="match status" value="1"/>
</dbReference>
<evidence type="ECO:0000256" key="5">
    <source>
        <dbReference type="ARBA" id="ARBA00023136"/>
    </source>
</evidence>
<feature type="transmembrane region" description="Helical" evidence="6">
    <location>
        <begin position="212"/>
        <end position="234"/>
    </location>
</feature>
<proteinExistence type="predicted"/>
<dbReference type="PANTHER" id="PTHR43124">
    <property type="entry name" value="PURINE EFFLUX PUMP PBUE"/>
    <property type="match status" value="1"/>
</dbReference>
<feature type="domain" description="Major facilitator superfamily (MFS) profile" evidence="7">
    <location>
        <begin position="9"/>
        <end position="384"/>
    </location>
</feature>
<keyword evidence="2" id="KW-1003">Cell membrane</keyword>
<evidence type="ECO:0000259" key="7">
    <source>
        <dbReference type="PROSITE" id="PS50850"/>
    </source>
</evidence>
<feature type="transmembrane region" description="Helical" evidence="6">
    <location>
        <begin position="295"/>
        <end position="318"/>
    </location>
</feature>
<keyword evidence="4 6" id="KW-1133">Transmembrane helix</keyword>
<keyword evidence="9" id="KW-1185">Reference proteome</keyword>
<feature type="transmembrane region" description="Helical" evidence="6">
    <location>
        <begin position="136"/>
        <end position="154"/>
    </location>
</feature>
<organism evidence="8 9">
    <name type="scientific">secondary endosymbiont of Heteropsylla cubana</name>
    <dbReference type="NCBI Taxonomy" id="134287"/>
    <lineage>
        <taxon>Bacteria</taxon>
        <taxon>Pseudomonadati</taxon>
        <taxon>Pseudomonadota</taxon>
        <taxon>Gammaproteobacteria</taxon>
        <taxon>Enterobacterales</taxon>
        <taxon>Enterobacteriaceae</taxon>
        <taxon>aphid secondary symbionts</taxon>
    </lineage>
</organism>
<dbReference type="OrthoDB" id="9814303at2"/>
<evidence type="ECO:0000256" key="1">
    <source>
        <dbReference type="ARBA" id="ARBA00004651"/>
    </source>
</evidence>
<sequence precursor="true">MINRHTLSVLFLLIILVAVGQMAQTIYIPGIPLIAHELMVCEGSIQRLMAAYLLCYGGSQLIYGPVSDRIGRRPIILIGMAIFSIGTLLAMLSSSLLILTISCGIQGIGTGVGGVMARTLPRDICNSSTLRQINGLLNMGILISPLLAPLIGGLLVDCLGWRSCFMFLLLLSGSVGFLVWKRLPETRPICALESNRNFGFWFLLREKAFNHYLMMLVGGLSGIVAFEAISGVLLGNMGMTAREVSLLFILPLPFTFLGAWYAGRARKHFSNLMWRAVISCLVAGMLMWLPSWLGIMTLWTLLSPACLFFFGAGMLFPLATTGAMEPHPHLSGTAGALVGGLQNIGSGVVAAFSSLLSHNGQFTLGIITFIMSVMILICWLPLSKKMHH</sequence>
<dbReference type="SUPFAM" id="SSF103473">
    <property type="entry name" value="MFS general substrate transporter"/>
    <property type="match status" value="1"/>
</dbReference>
<protein>
    <submittedName>
        <fullName evidence="8">Arabinose efflux permease family protein</fullName>
    </submittedName>
</protein>
<dbReference type="EMBL" id="CP003547">
    <property type="protein sequence ID" value="AFP85718.1"/>
    <property type="molecule type" value="Genomic_DNA"/>
</dbReference>
<dbReference type="CDD" id="cd17320">
    <property type="entry name" value="MFS_MdfA_MDR_like"/>
    <property type="match status" value="1"/>
</dbReference>
<evidence type="ECO:0000256" key="6">
    <source>
        <dbReference type="SAM" id="Phobius"/>
    </source>
</evidence>
<feature type="transmembrane region" description="Helical" evidence="6">
    <location>
        <begin position="272"/>
        <end position="289"/>
    </location>
</feature>
<dbReference type="Proteomes" id="UP000003937">
    <property type="component" value="Chromosome"/>
</dbReference>
<feature type="transmembrane region" description="Helical" evidence="6">
    <location>
        <begin position="44"/>
        <end position="63"/>
    </location>
</feature>
<feature type="transmembrane region" description="Helical" evidence="6">
    <location>
        <begin position="330"/>
        <end position="356"/>
    </location>
</feature>
<dbReference type="RefSeq" id="WP_014889015.1">
    <property type="nucleotide sequence ID" value="NC_018420.1"/>
</dbReference>